<dbReference type="GeneID" id="25918707"/>
<accession>A0A0L0EZL8</accession>
<feature type="non-terminal residue" evidence="2">
    <location>
        <position position="87"/>
    </location>
</feature>
<evidence type="ECO:0000256" key="1">
    <source>
        <dbReference type="SAM" id="MobiDB-lite"/>
    </source>
</evidence>
<sequence length="87" mass="9666">MPTGLSSASQASNSSEEFTPATQVTSKRNRFSSNSSPPDSLDAFTPTPHNGKKARINLNEEGRKIDRLKDVLEDYLLKRISNVQMKK</sequence>
<reference evidence="2 3" key="1">
    <citation type="submission" date="2011-02" db="EMBL/GenBank/DDBJ databases">
        <title>The Genome Sequence of Sphaeroforma arctica JP610.</title>
        <authorList>
            <consortium name="The Broad Institute Genome Sequencing Platform"/>
            <person name="Russ C."/>
            <person name="Cuomo C."/>
            <person name="Young S.K."/>
            <person name="Zeng Q."/>
            <person name="Gargeya S."/>
            <person name="Alvarado L."/>
            <person name="Berlin A."/>
            <person name="Chapman S.B."/>
            <person name="Chen Z."/>
            <person name="Freedman E."/>
            <person name="Gellesch M."/>
            <person name="Goldberg J."/>
            <person name="Griggs A."/>
            <person name="Gujja S."/>
            <person name="Heilman E."/>
            <person name="Heiman D."/>
            <person name="Howarth C."/>
            <person name="Mehta T."/>
            <person name="Neiman D."/>
            <person name="Pearson M."/>
            <person name="Roberts A."/>
            <person name="Saif S."/>
            <person name="Shea T."/>
            <person name="Shenoy N."/>
            <person name="Sisk P."/>
            <person name="Stolte C."/>
            <person name="Sykes S."/>
            <person name="White J."/>
            <person name="Yandava C."/>
            <person name="Burger G."/>
            <person name="Gray M.W."/>
            <person name="Holland P.W.H."/>
            <person name="King N."/>
            <person name="Lang F.B.F."/>
            <person name="Roger A.J."/>
            <person name="Ruiz-Trillo I."/>
            <person name="Haas B."/>
            <person name="Nusbaum C."/>
            <person name="Birren B."/>
        </authorList>
    </citation>
    <scope>NUCLEOTIDE SEQUENCE [LARGE SCALE GENOMIC DNA]</scope>
    <source>
        <strain evidence="2 3">JP610</strain>
    </source>
</reference>
<organism evidence="2 3">
    <name type="scientific">Sphaeroforma arctica JP610</name>
    <dbReference type="NCBI Taxonomy" id="667725"/>
    <lineage>
        <taxon>Eukaryota</taxon>
        <taxon>Ichthyosporea</taxon>
        <taxon>Ichthyophonida</taxon>
        <taxon>Sphaeroforma</taxon>
    </lineage>
</organism>
<feature type="compositionally biased region" description="Polar residues" evidence="1">
    <location>
        <begin position="16"/>
        <end position="38"/>
    </location>
</feature>
<keyword evidence="3" id="KW-1185">Reference proteome</keyword>
<gene>
    <name evidence="2" type="ORF">SARC_18203</name>
</gene>
<protein>
    <submittedName>
        <fullName evidence="2">Uncharacterized protein</fullName>
    </submittedName>
</protein>
<feature type="compositionally biased region" description="Low complexity" evidence="1">
    <location>
        <begin position="1"/>
        <end position="15"/>
    </location>
</feature>
<dbReference type="Proteomes" id="UP000054560">
    <property type="component" value="Unassembled WGS sequence"/>
</dbReference>
<dbReference type="AlphaFoldDB" id="A0A0L0EZL8"/>
<evidence type="ECO:0000313" key="2">
    <source>
        <dbReference type="EMBL" id="KNC69288.1"/>
    </source>
</evidence>
<evidence type="ECO:0000313" key="3">
    <source>
        <dbReference type="Proteomes" id="UP000054560"/>
    </source>
</evidence>
<proteinExistence type="predicted"/>
<dbReference type="RefSeq" id="XP_014143190.1">
    <property type="nucleotide sequence ID" value="XM_014287715.1"/>
</dbReference>
<feature type="region of interest" description="Disordered" evidence="1">
    <location>
        <begin position="1"/>
        <end position="58"/>
    </location>
</feature>
<dbReference type="EMBL" id="KQ256093">
    <property type="protein sequence ID" value="KNC69288.1"/>
    <property type="molecule type" value="Genomic_DNA"/>
</dbReference>
<name>A0A0L0EZL8_9EUKA</name>